<dbReference type="GO" id="GO:0106026">
    <property type="term" value="F:Gly-tRNA(Ala) deacylase activity"/>
    <property type="evidence" value="ECO:0007669"/>
    <property type="project" value="UniProtKB-UniRule"/>
</dbReference>
<evidence type="ECO:0000256" key="1">
    <source>
        <dbReference type="ARBA" id="ARBA00009673"/>
    </source>
</evidence>
<dbReference type="SUPFAM" id="SSF69500">
    <property type="entry name" value="DTD-like"/>
    <property type="match status" value="1"/>
</dbReference>
<evidence type="ECO:0000256" key="2">
    <source>
        <dbReference type="HAMAP-Rule" id="MF_00518"/>
    </source>
</evidence>
<feature type="short sequence motif" description="Gly-cisPro motif, important for rejection of L-amino acids" evidence="2">
    <location>
        <begin position="137"/>
        <end position="138"/>
    </location>
</feature>
<keyword evidence="2" id="KW-0378">Hydrolase</keyword>
<dbReference type="AlphaFoldDB" id="A0A2S9CIU2"/>
<comment type="domain">
    <text evidence="2">A Gly-cisPro motif from one monomer fits into the active site of the other monomer to allow specific chiral rejection of L-amino acids.</text>
</comment>
<dbReference type="OrthoDB" id="9801395at2"/>
<dbReference type="InterPro" id="IPR023509">
    <property type="entry name" value="DTD-like_sf"/>
</dbReference>
<evidence type="ECO:0000313" key="4">
    <source>
        <dbReference type="EMBL" id="PRB87462.1"/>
    </source>
</evidence>
<proteinExistence type="inferred from homology"/>
<comment type="caution">
    <text evidence="3">The sequence shown here is derived from an EMBL/GenBank/DDBJ whole genome shotgun (WGS) entry which is preliminary data.</text>
</comment>
<keyword evidence="2" id="KW-0820">tRNA-binding</keyword>
<dbReference type="GO" id="GO:0051500">
    <property type="term" value="F:D-tyrosyl-tRNA(Tyr) deacylase activity"/>
    <property type="evidence" value="ECO:0007669"/>
    <property type="project" value="TreeGrafter"/>
</dbReference>
<organism evidence="3 6">
    <name type="scientific">Chryseobacterium culicis</name>
    <dbReference type="NCBI Taxonomy" id="680127"/>
    <lineage>
        <taxon>Bacteria</taxon>
        <taxon>Pseudomonadati</taxon>
        <taxon>Bacteroidota</taxon>
        <taxon>Flavobacteriia</taxon>
        <taxon>Flavobacteriales</taxon>
        <taxon>Weeksellaceae</taxon>
        <taxon>Chryseobacterium group</taxon>
        <taxon>Chryseobacterium</taxon>
    </lineage>
</organism>
<evidence type="ECO:0000313" key="3">
    <source>
        <dbReference type="EMBL" id="PRB80389.1"/>
    </source>
</evidence>
<dbReference type="GO" id="GO:0019478">
    <property type="term" value="P:D-amino acid catabolic process"/>
    <property type="evidence" value="ECO:0007669"/>
    <property type="project" value="UniProtKB-UniRule"/>
</dbReference>
<reference evidence="5 6" key="1">
    <citation type="submission" date="2017-09" db="EMBL/GenBank/DDBJ databases">
        <title>Genomic, metabolic, and phenotypic characteristics of bacterial isolates from the natural microbiome of the model nematode Caenorhabditis elegans.</title>
        <authorList>
            <person name="Zimmermann J."/>
            <person name="Obeng N."/>
            <person name="Yang W."/>
            <person name="Obeng O."/>
            <person name="Kissoyan K."/>
            <person name="Pees B."/>
            <person name="Dirksen P."/>
            <person name="Hoppner M."/>
            <person name="Franke A."/>
            <person name="Rosenstiel P."/>
            <person name="Leippe M."/>
            <person name="Dierking K."/>
            <person name="Kaleta C."/>
            <person name="Schulenburg H."/>
        </authorList>
    </citation>
    <scope>NUCLEOTIDE SEQUENCE [LARGE SCALE GENOMIC DNA]</scope>
    <source>
        <strain evidence="3 6">MYb25</strain>
        <strain evidence="4 5">MYb44</strain>
    </source>
</reference>
<dbReference type="EMBL" id="PCPP01000007">
    <property type="protein sequence ID" value="PRB80389.1"/>
    <property type="molecule type" value="Genomic_DNA"/>
</dbReference>
<comment type="subunit">
    <text evidence="2">Homodimer.</text>
</comment>
<dbReference type="EMBL" id="PCPH01000009">
    <property type="protein sequence ID" value="PRB87462.1"/>
    <property type="molecule type" value="Genomic_DNA"/>
</dbReference>
<dbReference type="GO" id="GO:0005737">
    <property type="term" value="C:cytoplasm"/>
    <property type="evidence" value="ECO:0007669"/>
    <property type="project" value="UniProtKB-SubCell"/>
</dbReference>
<keyword evidence="2" id="KW-0963">Cytoplasm</keyword>
<gene>
    <name evidence="2" type="primary">dtd</name>
    <name evidence="3" type="ORF">CQ022_22110</name>
    <name evidence="4" type="ORF">CQ033_22115</name>
</gene>
<sequence>MKIVIQRVSEASVKVDGKIVGEIGKGLMLLVGVDENDEKTDADWLVQKVLNLRIFGDEDDKLNLSVKDISGEILCISQFTLIADYKKGNRPSFIKAAKPDKAIPLFDYFKEEMAQSGLKTESGIFGADMKVSLINDGPVTIVMDSMTKS</sequence>
<dbReference type="FunFam" id="3.50.80.10:FF:000001">
    <property type="entry name" value="D-aminoacyl-tRNA deacylase"/>
    <property type="match status" value="1"/>
</dbReference>
<comment type="catalytic activity">
    <reaction evidence="2">
        <text>a D-aminoacyl-tRNA + H2O = a tRNA + a D-alpha-amino acid + H(+)</text>
        <dbReference type="Rhea" id="RHEA:13953"/>
        <dbReference type="Rhea" id="RHEA-COMP:10123"/>
        <dbReference type="Rhea" id="RHEA-COMP:10124"/>
        <dbReference type="ChEBI" id="CHEBI:15377"/>
        <dbReference type="ChEBI" id="CHEBI:15378"/>
        <dbReference type="ChEBI" id="CHEBI:59871"/>
        <dbReference type="ChEBI" id="CHEBI:78442"/>
        <dbReference type="ChEBI" id="CHEBI:79333"/>
        <dbReference type="EC" id="3.1.1.96"/>
    </reaction>
</comment>
<dbReference type="InterPro" id="IPR003732">
    <property type="entry name" value="Daa-tRNA_deacyls_DTD"/>
</dbReference>
<dbReference type="EC" id="3.1.1.96" evidence="2"/>
<comment type="similarity">
    <text evidence="1 2">Belongs to the DTD family.</text>
</comment>
<dbReference type="GO" id="GO:0043908">
    <property type="term" value="F:Ser(Gly)-tRNA(Ala) hydrolase activity"/>
    <property type="evidence" value="ECO:0007669"/>
    <property type="project" value="UniProtKB-UniRule"/>
</dbReference>
<keyword evidence="2" id="KW-0694">RNA-binding</keyword>
<comment type="subcellular location">
    <subcellularLocation>
        <location evidence="2">Cytoplasm</location>
    </subcellularLocation>
</comment>
<dbReference type="Proteomes" id="UP000238534">
    <property type="component" value="Unassembled WGS sequence"/>
</dbReference>
<keyword evidence="5" id="KW-1185">Reference proteome</keyword>
<name>A0A2S9CIU2_CHRCI</name>
<protein>
    <recommendedName>
        <fullName evidence="2">D-aminoacyl-tRNA deacylase</fullName>
        <shortName evidence="2">DTD</shortName>
        <ecNumber evidence="2">3.1.1.96</ecNumber>
    </recommendedName>
    <alternativeName>
        <fullName evidence="2">Gly-tRNA(Ala) deacylase</fullName>
        <ecNumber evidence="2">3.1.1.-</ecNumber>
    </alternativeName>
</protein>
<dbReference type="HAMAP" id="MF_00518">
    <property type="entry name" value="Deacylase_Dtd"/>
    <property type="match status" value="1"/>
</dbReference>
<dbReference type="Pfam" id="PF02580">
    <property type="entry name" value="Tyr_Deacylase"/>
    <property type="match status" value="1"/>
</dbReference>
<dbReference type="NCBIfam" id="TIGR00256">
    <property type="entry name" value="D-aminoacyl-tRNA deacylase"/>
    <property type="match status" value="1"/>
</dbReference>
<dbReference type="Gene3D" id="3.50.80.10">
    <property type="entry name" value="D-tyrosyl-tRNA(Tyr) deacylase"/>
    <property type="match status" value="1"/>
</dbReference>
<dbReference type="PANTHER" id="PTHR10472:SF5">
    <property type="entry name" value="D-AMINOACYL-TRNA DEACYLASE 1"/>
    <property type="match status" value="1"/>
</dbReference>
<dbReference type="Proteomes" id="UP000238325">
    <property type="component" value="Unassembled WGS sequence"/>
</dbReference>
<comment type="function">
    <text evidence="2">An aminoacyl-tRNA editing enzyme that deacylates mischarged D-aminoacyl-tRNAs. Also deacylates mischarged glycyl-tRNA(Ala), protecting cells against glycine mischarging by AlaRS. Acts via tRNA-based rather than protein-based catalysis; rejects L-amino acids rather than detecting D-amino acids in the active site. By recycling D-aminoacyl-tRNA to D-amino acids and free tRNA molecules, this enzyme counteracts the toxicity associated with the formation of D-aminoacyl-tRNA entities in vivo and helps enforce protein L-homochirality.</text>
</comment>
<comment type="catalytic activity">
    <reaction evidence="2">
        <text>glycyl-tRNA(Ala) + H2O = tRNA(Ala) + glycine + H(+)</text>
        <dbReference type="Rhea" id="RHEA:53744"/>
        <dbReference type="Rhea" id="RHEA-COMP:9657"/>
        <dbReference type="Rhea" id="RHEA-COMP:13640"/>
        <dbReference type="ChEBI" id="CHEBI:15377"/>
        <dbReference type="ChEBI" id="CHEBI:15378"/>
        <dbReference type="ChEBI" id="CHEBI:57305"/>
        <dbReference type="ChEBI" id="CHEBI:78442"/>
        <dbReference type="ChEBI" id="CHEBI:78522"/>
    </reaction>
</comment>
<evidence type="ECO:0000313" key="5">
    <source>
        <dbReference type="Proteomes" id="UP000238325"/>
    </source>
</evidence>
<dbReference type="CDD" id="cd00563">
    <property type="entry name" value="Dtyr_deacylase"/>
    <property type="match status" value="1"/>
</dbReference>
<dbReference type="GO" id="GO:0000049">
    <property type="term" value="F:tRNA binding"/>
    <property type="evidence" value="ECO:0007669"/>
    <property type="project" value="UniProtKB-UniRule"/>
</dbReference>
<dbReference type="RefSeq" id="WP_105684644.1">
    <property type="nucleotide sequence ID" value="NZ_JBBGZD010000007.1"/>
</dbReference>
<dbReference type="PANTHER" id="PTHR10472">
    <property type="entry name" value="D-TYROSYL-TRNA TYR DEACYLASE"/>
    <property type="match status" value="1"/>
</dbReference>
<dbReference type="EC" id="3.1.1.-" evidence="2"/>
<evidence type="ECO:0000313" key="6">
    <source>
        <dbReference type="Proteomes" id="UP000238534"/>
    </source>
</evidence>
<accession>A0A2S9CIU2</accession>